<reference evidence="1 2" key="1">
    <citation type="journal article" date="2010" name="Genome Biol.">
        <title>A first genome assembly of the barley fungal pathogen Pyrenophora teres f. teres.</title>
        <authorList>
            <person name="Ellwood S.R."/>
            <person name="Liu Z."/>
            <person name="Syme R.A."/>
            <person name="Lai Z."/>
            <person name="Hane J.K."/>
            <person name="Keiper F."/>
            <person name="Moffat C.S."/>
            <person name="Oliver R.P."/>
            <person name="Friesen T.L."/>
        </authorList>
    </citation>
    <scope>NUCLEOTIDE SEQUENCE [LARGE SCALE GENOMIC DNA]</scope>
    <source>
        <strain evidence="1 2">0-1</strain>
    </source>
</reference>
<proteinExistence type="predicted"/>
<dbReference type="AlphaFoldDB" id="E3S5I1"/>
<organism evidence="2">
    <name type="scientific">Pyrenophora teres f. teres (strain 0-1)</name>
    <name type="common">Barley net blotch fungus</name>
    <name type="synonym">Drechslera teres f. teres</name>
    <dbReference type="NCBI Taxonomy" id="861557"/>
    <lineage>
        <taxon>Eukaryota</taxon>
        <taxon>Fungi</taxon>
        <taxon>Dikarya</taxon>
        <taxon>Ascomycota</taxon>
        <taxon>Pezizomycotina</taxon>
        <taxon>Dothideomycetes</taxon>
        <taxon>Pleosporomycetidae</taxon>
        <taxon>Pleosporales</taxon>
        <taxon>Pleosporineae</taxon>
        <taxon>Pleosporaceae</taxon>
        <taxon>Pyrenophora</taxon>
    </lineage>
</organism>
<dbReference type="EMBL" id="GL537238">
    <property type="protein sequence ID" value="EFQ86758.1"/>
    <property type="molecule type" value="Genomic_DNA"/>
</dbReference>
<evidence type="ECO:0000313" key="1">
    <source>
        <dbReference type="EMBL" id="EFQ86758.1"/>
    </source>
</evidence>
<dbReference type="OrthoDB" id="21678at2759"/>
<keyword evidence="2" id="KW-1185">Reference proteome</keyword>
<protein>
    <submittedName>
        <fullName evidence="1">Uncharacterized protein</fullName>
    </submittedName>
</protein>
<name>E3S5I1_PYRTT</name>
<sequence>MNELTSLFNEKIKSIIDKGPTHPNLYVNVNDKFNDNRFCEQDVQEPSYRNPNIWFHPLEYSTGDTSILYDGRDKVLSGDCQTLLNNFGDQGEVVACLISNGVQADNTALDLNTVPNNFGDAPVVVQYNLPAWLARVFHPNINAMTAYRDAIVEAYKAYSSREVETSSLPVFTFDPIVTMTIQVPDATTSVSAPAEAPSTMTTMSV</sequence>
<gene>
    <name evidence="1" type="ORF">PTT_17885</name>
</gene>
<evidence type="ECO:0000313" key="2">
    <source>
        <dbReference type="Proteomes" id="UP000001067"/>
    </source>
</evidence>
<dbReference type="Proteomes" id="UP000001067">
    <property type="component" value="Unassembled WGS sequence"/>
</dbReference>
<dbReference type="HOGENOM" id="CLU_1338128_0_0_1"/>
<dbReference type="KEGG" id="pte:PTT_17885"/>
<accession>E3S5I1</accession>